<comment type="caution">
    <text evidence="1">The sequence shown here is derived from an EMBL/GenBank/DDBJ whole genome shotgun (WGS) entry which is preliminary data.</text>
</comment>
<dbReference type="Proteomes" id="UP000636709">
    <property type="component" value="Unassembled WGS sequence"/>
</dbReference>
<proteinExistence type="predicted"/>
<organism evidence="1 2">
    <name type="scientific">Digitaria exilis</name>
    <dbReference type="NCBI Taxonomy" id="1010633"/>
    <lineage>
        <taxon>Eukaryota</taxon>
        <taxon>Viridiplantae</taxon>
        <taxon>Streptophyta</taxon>
        <taxon>Embryophyta</taxon>
        <taxon>Tracheophyta</taxon>
        <taxon>Spermatophyta</taxon>
        <taxon>Magnoliopsida</taxon>
        <taxon>Liliopsida</taxon>
        <taxon>Poales</taxon>
        <taxon>Poaceae</taxon>
        <taxon>PACMAD clade</taxon>
        <taxon>Panicoideae</taxon>
        <taxon>Panicodae</taxon>
        <taxon>Paniceae</taxon>
        <taxon>Anthephorinae</taxon>
        <taxon>Digitaria</taxon>
    </lineage>
</organism>
<sequence length="118" mass="12764">MLRVLVQGRRRPLLIYRVELSPRPVQIQPGARAAGLAALLLKDEEGHGDNRPQALAGGGGRAHGAPSIALPFPLSVSQSPMALRPQLTTEDSVQFVLTLKSELAGERGKYDEFIAIMR</sequence>
<dbReference type="EMBL" id="JACEFO010001871">
    <property type="protein sequence ID" value="KAF8697525.1"/>
    <property type="molecule type" value="Genomic_DNA"/>
</dbReference>
<reference evidence="1" key="1">
    <citation type="submission" date="2020-07" db="EMBL/GenBank/DDBJ databases">
        <title>Genome sequence and genetic diversity analysis of an under-domesticated orphan crop, white fonio (Digitaria exilis).</title>
        <authorList>
            <person name="Bennetzen J.L."/>
            <person name="Chen S."/>
            <person name="Ma X."/>
            <person name="Wang X."/>
            <person name="Yssel A.E.J."/>
            <person name="Chaluvadi S.R."/>
            <person name="Johnson M."/>
            <person name="Gangashetty P."/>
            <person name="Hamidou F."/>
            <person name="Sanogo M.D."/>
            <person name="Zwaenepoel A."/>
            <person name="Wallace J."/>
            <person name="Van De Peer Y."/>
            <person name="Van Deynze A."/>
        </authorList>
    </citation>
    <scope>NUCLEOTIDE SEQUENCE</scope>
    <source>
        <tissue evidence="1">Leaves</tissue>
    </source>
</reference>
<protein>
    <submittedName>
        <fullName evidence="1">Uncharacterized protein</fullName>
    </submittedName>
</protein>
<name>A0A835EP61_9POAL</name>
<keyword evidence="2" id="KW-1185">Reference proteome</keyword>
<evidence type="ECO:0000313" key="2">
    <source>
        <dbReference type="Proteomes" id="UP000636709"/>
    </source>
</evidence>
<accession>A0A835EP61</accession>
<evidence type="ECO:0000313" key="1">
    <source>
        <dbReference type="EMBL" id="KAF8697525.1"/>
    </source>
</evidence>
<gene>
    <name evidence="1" type="ORF">HU200_035857</name>
</gene>
<dbReference type="AlphaFoldDB" id="A0A835EP61"/>